<evidence type="ECO:0000259" key="1">
    <source>
        <dbReference type="Pfam" id="PF24626"/>
    </source>
</evidence>
<sequence>MKGIMQFGTKGNLSPRYIGPFEILERAGATAYRLALPPHLSVVHNVFHVSMLRKYATNPIHVLEDEPPHIQDDLSYEEVPVRILTQNAQVLRNKTIQIVK</sequence>
<reference evidence="2" key="2">
    <citation type="submission" date="2020-03" db="EMBL/GenBank/DDBJ databases">
        <title>Walnut 2.0.</title>
        <authorList>
            <person name="Marrano A."/>
            <person name="Britton M."/>
            <person name="Zimin A.V."/>
            <person name="Zaini P.A."/>
            <person name="Workman R."/>
            <person name="Puiu D."/>
            <person name="Bianco L."/>
            <person name="Allen B.J."/>
            <person name="Troggio M."/>
            <person name="Leslie C.A."/>
            <person name="Timp W."/>
            <person name="Dendekar A."/>
            <person name="Salzberg S.L."/>
            <person name="Neale D.B."/>
        </authorList>
    </citation>
    <scope>NUCLEOTIDE SEQUENCE</scope>
    <source>
        <tissue evidence="2">Leaves</tissue>
    </source>
</reference>
<feature type="non-terminal residue" evidence="2">
    <location>
        <position position="100"/>
    </location>
</feature>
<comment type="caution">
    <text evidence="2">The sequence shown here is derived from an EMBL/GenBank/DDBJ whole genome shotgun (WGS) entry which is preliminary data.</text>
</comment>
<evidence type="ECO:0000313" key="3">
    <source>
        <dbReference type="Proteomes" id="UP000619265"/>
    </source>
</evidence>
<dbReference type="PANTHER" id="PTHR46148">
    <property type="entry name" value="CHROMO DOMAIN-CONTAINING PROTEIN"/>
    <property type="match status" value="1"/>
</dbReference>
<organism evidence="2 3">
    <name type="scientific">Juglans regia</name>
    <name type="common">English walnut</name>
    <dbReference type="NCBI Taxonomy" id="51240"/>
    <lineage>
        <taxon>Eukaryota</taxon>
        <taxon>Viridiplantae</taxon>
        <taxon>Streptophyta</taxon>
        <taxon>Embryophyta</taxon>
        <taxon>Tracheophyta</taxon>
        <taxon>Spermatophyta</taxon>
        <taxon>Magnoliopsida</taxon>
        <taxon>eudicotyledons</taxon>
        <taxon>Gunneridae</taxon>
        <taxon>Pentapetalae</taxon>
        <taxon>rosids</taxon>
        <taxon>fabids</taxon>
        <taxon>Fagales</taxon>
        <taxon>Juglandaceae</taxon>
        <taxon>Juglans</taxon>
    </lineage>
</organism>
<dbReference type="AlphaFoldDB" id="A0A833XVC0"/>
<dbReference type="Gramene" id="Jr04_06870_p1">
    <property type="protein sequence ID" value="cds.Jr04_06870_p1"/>
    <property type="gene ID" value="Jr04_06870"/>
</dbReference>
<feature type="domain" description="Tf2-1-like SH3-like" evidence="1">
    <location>
        <begin position="7"/>
        <end position="55"/>
    </location>
</feature>
<proteinExistence type="predicted"/>
<evidence type="ECO:0000313" key="2">
    <source>
        <dbReference type="EMBL" id="KAF5472063.1"/>
    </source>
</evidence>
<reference evidence="2" key="1">
    <citation type="submission" date="2015-10" db="EMBL/GenBank/DDBJ databases">
        <authorList>
            <person name="Martinez-Garcia P.J."/>
            <person name="Crepeau M.W."/>
            <person name="Puiu D."/>
            <person name="Gonzalez-Ibeas D."/>
            <person name="Whalen J."/>
            <person name="Stevens K."/>
            <person name="Paul R."/>
            <person name="Butterfield T."/>
            <person name="Britton M."/>
            <person name="Reagan R."/>
            <person name="Chakraborty S."/>
            <person name="Walawage S.L."/>
            <person name="Vasquez-Gross H.A."/>
            <person name="Cardeno C."/>
            <person name="Famula R."/>
            <person name="Pratt K."/>
            <person name="Kuruganti S."/>
            <person name="Aradhya M.K."/>
            <person name="Leslie C.A."/>
            <person name="Dandekar A.M."/>
            <person name="Salzberg S.L."/>
            <person name="Wegrzyn J.L."/>
            <person name="Langley C.H."/>
            <person name="Neale D.B."/>
        </authorList>
    </citation>
    <scope>NUCLEOTIDE SEQUENCE</scope>
    <source>
        <tissue evidence="2">Leaves</tissue>
    </source>
</reference>
<dbReference type="InterPro" id="IPR056924">
    <property type="entry name" value="SH3_Tf2-1"/>
</dbReference>
<name>A0A833XVC0_JUGRE</name>
<protein>
    <recommendedName>
        <fullName evidence="1">Tf2-1-like SH3-like domain-containing protein</fullName>
    </recommendedName>
</protein>
<dbReference type="EMBL" id="LIHL02000004">
    <property type="protein sequence ID" value="KAF5472063.1"/>
    <property type="molecule type" value="Genomic_DNA"/>
</dbReference>
<gene>
    <name evidence="2" type="ORF">F2P56_008810</name>
</gene>
<dbReference type="PANTHER" id="PTHR46148:SF57">
    <property type="entry name" value="OS12G0499874 PROTEIN"/>
    <property type="match status" value="1"/>
</dbReference>
<dbReference type="Pfam" id="PF24626">
    <property type="entry name" value="SH3_Tf2-1"/>
    <property type="match status" value="1"/>
</dbReference>
<dbReference type="Proteomes" id="UP000619265">
    <property type="component" value="Unassembled WGS sequence"/>
</dbReference>
<accession>A0A833XVC0</accession>